<dbReference type="EMBL" id="JAHLFU010000123">
    <property type="protein sequence ID" value="MBU3853345.1"/>
    <property type="molecule type" value="Genomic_DNA"/>
</dbReference>
<dbReference type="AlphaFoldDB" id="A0A9E2L5N0"/>
<dbReference type="PROSITE" id="PS50006">
    <property type="entry name" value="FHA_DOMAIN"/>
    <property type="match status" value="1"/>
</dbReference>
<gene>
    <name evidence="2" type="ORF">H9789_05920</name>
</gene>
<evidence type="ECO:0000259" key="1">
    <source>
        <dbReference type="PROSITE" id="PS50006"/>
    </source>
</evidence>
<dbReference type="CDD" id="cd00060">
    <property type="entry name" value="FHA"/>
    <property type="match status" value="1"/>
</dbReference>
<protein>
    <submittedName>
        <fullName evidence="2">FHA domain-containing protein</fullName>
    </submittedName>
</protein>
<evidence type="ECO:0000313" key="2">
    <source>
        <dbReference type="EMBL" id="MBU3853345.1"/>
    </source>
</evidence>
<dbReference type="Pfam" id="PF00498">
    <property type="entry name" value="FHA"/>
    <property type="match status" value="1"/>
</dbReference>
<feature type="domain" description="FHA" evidence="1">
    <location>
        <begin position="120"/>
        <end position="172"/>
    </location>
</feature>
<sequence>MATKKCPNGHQYDSSIYGDNCPFCPDSSHTHVNEDHTHVNDMGGETQKTYADNLGGGQATGGTIPLQENIGGGGGHTVIRNLNGDTGMSNPDGGRKVVGVLVSYSANPAGEVFKIYEGRNLIGRAPSSDIVFSKDDKMSSTHLLILYREAEGIFWAVDQNSSNGTYINGKFASDRVELHANDVIVLGATKMIFLSIPSF</sequence>
<comment type="caution">
    <text evidence="2">The sequence shown here is derived from an EMBL/GenBank/DDBJ whole genome shotgun (WGS) entry which is preliminary data.</text>
</comment>
<dbReference type="SMART" id="SM00240">
    <property type="entry name" value="FHA"/>
    <property type="match status" value="1"/>
</dbReference>
<reference evidence="2" key="1">
    <citation type="journal article" date="2021" name="PeerJ">
        <title>Extensive microbial diversity within the chicken gut microbiome revealed by metagenomics and culture.</title>
        <authorList>
            <person name="Gilroy R."/>
            <person name="Ravi A."/>
            <person name="Getino M."/>
            <person name="Pursley I."/>
            <person name="Horton D.L."/>
            <person name="Alikhan N.F."/>
            <person name="Baker D."/>
            <person name="Gharbi K."/>
            <person name="Hall N."/>
            <person name="Watson M."/>
            <person name="Adriaenssens E.M."/>
            <person name="Foster-Nyarko E."/>
            <person name="Jarju S."/>
            <person name="Secka A."/>
            <person name="Antonio M."/>
            <person name="Oren A."/>
            <person name="Chaudhuri R.R."/>
            <person name="La Ragione R."/>
            <person name="Hildebrand F."/>
            <person name="Pallen M.J."/>
        </authorList>
    </citation>
    <scope>NUCLEOTIDE SEQUENCE</scope>
    <source>
        <strain evidence="2">G3-2149</strain>
    </source>
</reference>
<accession>A0A9E2L5N0</accession>
<dbReference type="InterPro" id="IPR000253">
    <property type="entry name" value="FHA_dom"/>
</dbReference>
<dbReference type="Proteomes" id="UP000823865">
    <property type="component" value="Unassembled WGS sequence"/>
</dbReference>
<proteinExistence type="predicted"/>
<evidence type="ECO:0000313" key="3">
    <source>
        <dbReference type="Proteomes" id="UP000823865"/>
    </source>
</evidence>
<reference evidence="2" key="2">
    <citation type="submission" date="2021-04" db="EMBL/GenBank/DDBJ databases">
        <authorList>
            <person name="Gilroy R."/>
        </authorList>
    </citation>
    <scope>NUCLEOTIDE SEQUENCE</scope>
    <source>
        <strain evidence="2">G3-2149</strain>
    </source>
</reference>
<dbReference type="InterPro" id="IPR008984">
    <property type="entry name" value="SMAD_FHA_dom_sf"/>
</dbReference>
<dbReference type="SUPFAM" id="SSF49879">
    <property type="entry name" value="SMAD/FHA domain"/>
    <property type="match status" value="1"/>
</dbReference>
<organism evidence="2 3">
    <name type="scientific">Candidatus Paraprevotella stercoravium</name>
    <dbReference type="NCBI Taxonomy" id="2838725"/>
    <lineage>
        <taxon>Bacteria</taxon>
        <taxon>Pseudomonadati</taxon>
        <taxon>Bacteroidota</taxon>
        <taxon>Bacteroidia</taxon>
        <taxon>Bacteroidales</taxon>
        <taxon>Prevotellaceae</taxon>
        <taxon>Paraprevotella</taxon>
    </lineage>
</organism>
<name>A0A9E2L5N0_9BACT</name>
<dbReference type="Gene3D" id="2.60.200.20">
    <property type="match status" value="1"/>
</dbReference>